<sequence length="178" mass="19605">MRNRQITPLELLPQPLGLRAVLAYRQERLDQLPLLVGELPARHTSVLPDPAPVQDRNPKNDHNITQALARDAANRDKHYKKEKTGMKANRDLATFCEVPPAGLRDAGESRVPPRLVKMYGSQTSLRRSDSGWPPAGQPDRLGVRTTLRIPLVHSISPGPRTPLGSVHRQHSAGHTAGA</sequence>
<evidence type="ECO:0000256" key="1">
    <source>
        <dbReference type="SAM" id="MobiDB-lite"/>
    </source>
</evidence>
<reference evidence="2 3" key="2">
    <citation type="journal article" date="2023" name="ChemBioChem">
        <title>Acyltransferase Domain Exchange between Two Independent Type I Polyketide Synthases in the Same Producer Strain of Macrolide Antibiotics.</title>
        <authorList>
            <person name="Kudo F."/>
            <person name="Kishikawa K."/>
            <person name="Tsuboi K."/>
            <person name="Kido T."/>
            <person name="Usui T."/>
            <person name="Hashimoto J."/>
            <person name="Shin-Ya K."/>
            <person name="Miyanaga A."/>
            <person name="Eguchi T."/>
        </authorList>
    </citation>
    <scope>NUCLEOTIDE SEQUENCE [LARGE SCALE GENOMIC DNA]</scope>
    <source>
        <strain evidence="2 3">A-8890</strain>
    </source>
</reference>
<accession>A0ABM8HLE7</accession>
<reference evidence="2 3" key="1">
    <citation type="journal article" date="2010" name="ChemBioChem">
        <title>Cloning and characterization of the biosynthetic gene cluster of 16-membered macrolide antibiotic FD-891: involvement of a dual functional cytochrome P450 monooxygenase catalyzing epoxidation and hydroxylation.</title>
        <authorList>
            <person name="Kudo F."/>
            <person name="Motegi A."/>
            <person name="Mizoue K."/>
            <person name="Eguchi T."/>
        </authorList>
    </citation>
    <scope>NUCLEOTIDE SEQUENCE [LARGE SCALE GENOMIC DNA]</scope>
    <source>
        <strain evidence="2 3">A-8890</strain>
    </source>
</reference>
<keyword evidence="3" id="KW-1185">Reference proteome</keyword>
<proteinExistence type="predicted"/>
<feature type="region of interest" description="Disordered" evidence="1">
    <location>
        <begin position="154"/>
        <end position="178"/>
    </location>
</feature>
<dbReference type="Proteomes" id="UP001321542">
    <property type="component" value="Chromosome"/>
</dbReference>
<gene>
    <name evidence="2" type="ORF">SGFS_056020</name>
</gene>
<protein>
    <recommendedName>
        <fullName evidence="4">Transposase</fullName>
    </recommendedName>
</protein>
<dbReference type="EMBL" id="AP018448">
    <property type="protein sequence ID" value="BBC34308.1"/>
    <property type="molecule type" value="Genomic_DNA"/>
</dbReference>
<evidence type="ECO:0008006" key="4">
    <source>
        <dbReference type="Google" id="ProtNLM"/>
    </source>
</evidence>
<organism evidence="2 3">
    <name type="scientific">Streptomyces graminofaciens</name>
    <dbReference type="NCBI Taxonomy" id="68212"/>
    <lineage>
        <taxon>Bacteria</taxon>
        <taxon>Bacillati</taxon>
        <taxon>Actinomycetota</taxon>
        <taxon>Actinomycetes</taxon>
        <taxon>Kitasatosporales</taxon>
        <taxon>Streptomycetaceae</taxon>
        <taxon>Streptomyces</taxon>
    </lineage>
</organism>
<evidence type="ECO:0000313" key="3">
    <source>
        <dbReference type="Proteomes" id="UP001321542"/>
    </source>
</evidence>
<evidence type="ECO:0000313" key="2">
    <source>
        <dbReference type="EMBL" id="BBC34308.1"/>
    </source>
</evidence>
<name>A0ABM8HLE7_9ACTN</name>
<feature type="region of interest" description="Disordered" evidence="1">
    <location>
        <begin position="121"/>
        <end position="141"/>
    </location>
</feature>